<evidence type="ECO:0000256" key="2">
    <source>
        <dbReference type="SAM" id="Phobius"/>
    </source>
</evidence>
<feature type="region of interest" description="Disordered" evidence="1">
    <location>
        <begin position="200"/>
        <end position="233"/>
    </location>
</feature>
<keyword evidence="6" id="KW-1185">Reference proteome</keyword>
<organism evidence="5 6">
    <name type="scientific">Faecalibacterium intestinale</name>
    <dbReference type="NCBI Taxonomy" id="3133155"/>
    <lineage>
        <taxon>Bacteria</taxon>
        <taxon>Bacillati</taxon>
        <taxon>Bacillota</taxon>
        <taxon>Clostridia</taxon>
        <taxon>Eubacteriales</taxon>
        <taxon>Oscillospiraceae</taxon>
        <taxon>Faecalibacterium</taxon>
    </lineage>
</organism>
<keyword evidence="2" id="KW-0812">Transmembrane</keyword>
<feature type="chain" id="PRO_5046553597" evidence="3">
    <location>
        <begin position="30"/>
        <end position="233"/>
    </location>
</feature>
<keyword evidence="2" id="KW-0472">Membrane</keyword>
<keyword evidence="3" id="KW-0732">Signal</keyword>
<feature type="compositionally biased region" description="Acidic residues" evidence="1">
    <location>
        <begin position="203"/>
        <end position="233"/>
    </location>
</feature>
<keyword evidence="2" id="KW-1133">Transmembrane helix</keyword>
<dbReference type="Proteomes" id="UP001465119">
    <property type="component" value="Unassembled WGS sequence"/>
</dbReference>
<accession>A0ABV1C3L1</accession>
<dbReference type="Pfam" id="PF14283">
    <property type="entry name" value="CD1107-like"/>
    <property type="match status" value="1"/>
</dbReference>
<feature type="signal peptide" evidence="3">
    <location>
        <begin position="1"/>
        <end position="29"/>
    </location>
</feature>
<evidence type="ECO:0000313" key="6">
    <source>
        <dbReference type="Proteomes" id="UP001465119"/>
    </source>
</evidence>
<sequence>MRNKGFIRIMSVLCIALVCLGGFSVTAFAQTPAEETETDDSGVIYDPQPLTPEGNMSLVDDIEGEAAEDKQFIVVQSRNGNYFYIVIDHAAEGENKVHFLNQVDEADLLAIIESEETEAPPAVCNCTDKCGTGKINTACPVCSVAMNNCTGKEAEPEPAEPQEEQNNMGGLVIFLVVALLGGGGALYYFKVMKPKQAAKGNTDLEDFDFEEYDEDEPEDETESADNGQEDEDE</sequence>
<name>A0ABV1C3L1_9FIRM</name>
<evidence type="ECO:0000313" key="5">
    <source>
        <dbReference type="EMBL" id="MEQ2385925.1"/>
    </source>
</evidence>
<dbReference type="RefSeq" id="WP_156066423.1">
    <property type="nucleotide sequence ID" value="NZ_JBBMEN010000009.1"/>
</dbReference>
<gene>
    <name evidence="5" type="ORF">WMO20_08290</name>
</gene>
<evidence type="ECO:0000256" key="3">
    <source>
        <dbReference type="SAM" id="SignalP"/>
    </source>
</evidence>
<comment type="caution">
    <text evidence="5">The sequence shown here is derived from an EMBL/GenBank/DDBJ whole genome shotgun (WGS) entry which is preliminary data.</text>
</comment>
<feature type="domain" description="Mobile element protein CD1107-like" evidence="4">
    <location>
        <begin position="49"/>
        <end position="196"/>
    </location>
</feature>
<proteinExistence type="predicted"/>
<dbReference type="EMBL" id="JBBMEN010000009">
    <property type="protein sequence ID" value="MEQ2385925.1"/>
    <property type="molecule type" value="Genomic_DNA"/>
</dbReference>
<protein>
    <submittedName>
        <fullName evidence="5">DUF4366 domain-containing protein</fullName>
    </submittedName>
</protein>
<reference evidence="5 6" key="1">
    <citation type="submission" date="2024-03" db="EMBL/GenBank/DDBJ databases">
        <title>Human intestinal bacterial collection.</title>
        <authorList>
            <person name="Pauvert C."/>
            <person name="Hitch T.C.A."/>
            <person name="Clavel T."/>
        </authorList>
    </citation>
    <scope>NUCLEOTIDE SEQUENCE [LARGE SCALE GENOMIC DNA]</scope>
    <source>
        <strain evidence="5 6">CLA-AA-H281</strain>
    </source>
</reference>
<evidence type="ECO:0000256" key="1">
    <source>
        <dbReference type="SAM" id="MobiDB-lite"/>
    </source>
</evidence>
<evidence type="ECO:0000259" key="4">
    <source>
        <dbReference type="Pfam" id="PF14283"/>
    </source>
</evidence>
<dbReference type="InterPro" id="IPR025376">
    <property type="entry name" value="CD1107-like_dom"/>
</dbReference>
<feature type="transmembrane region" description="Helical" evidence="2">
    <location>
        <begin position="168"/>
        <end position="189"/>
    </location>
</feature>